<dbReference type="InterPro" id="IPR027417">
    <property type="entry name" value="P-loop_NTPase"/>
</dbReference>
<dbReference type="Proteomes" id="UP000433945">
    <property type="component" value="Unassembled WGS sequence"/>
</dbReference>
<proteinExistence type="predicted"/>
<dbReference type="Pfam" id="PF02463">
    <property type="entry name" value="SMC_N"/>
    <property type="match status" value="1"/>
</dbReference>
<evidence type="ECO:0000259" key="2">
    <source>
        <dbReference type="Pfam" id="PF02463"/>
    </source>
</evidence>
<feature type="coiled-coil region" evidence="1">
    <location>
        <begin position="476"/>
        <end position="510"/>
    </location>
</feature>
<keyword evidence="4" id="KW-1185">Reference proteome</keyword>
<comment type="caution">
    <text evidence="3">The sequence shown here is derived from an EMBL/GenBank/DDBJ whole genome shotgun (WGS) entry which is preliminary data.</text>
</comment>
<dbReference type="RefSeq" id="WP_157481289.1">
    <property type="nucleotide sequence ID" value="NZ_WOWP01000002.1"/>
</dbReference>
<evidence type="ECO:0000313" key="4">
    <source>
        <dbReference type="Proteomes" id="UP000433945"/>
    </source>
</evidence>
<name>A0A6N8H8N8_9FLAO</name>
<protein>
    <submittedName>
        <fullName evidence="3">AAA family ATPase</fullName>
    </submittedName>
</protein>
<evidence type="ECO:0000256" key="1">
    <source>
        <dbReference type="SAM" id="Coils"/>
    </source>
</evidence>
<dbReference type="PANTHER" id="PTHR32182:SF22">
    <property type="entry name" value="ATP-DEPENDENT ENDONUCLEASE, OLD FAMILY-RELATED"/>
    <property type="match status" value="1"/>
</dbReference>
<dbReference type="PANTHER" id="PTHR32182">
    <property type="entry name" value="DNA REPLICATION AND REPAIR PROTEIN RECF"/>
    <property type="match status" value="1"/>
</dbReference>
<keyword evidence="1" id="KW-0175">Coiled coil</keyword>
<reference evidence="3 4" key="1">
    <citation type="submission" date="2019-12" db="EMBL/GenBank/DDBJ databases">
        <authorList>
            <person name="Sun J.-Q."/>
        </authorList>
    </citation>
    <scope>NUCLEOTIDE SEQUENCE [LARGE SCALE GENOMIC DNA]</scope>
    <source>
        <strain evidence="3 4">JCM 17928</strain>
    </source>
</reference>
<dbReference type="AlphaFoldDB" id="A0A6N8H8N8"/>
<dbReference type="GO" id="GO:0006302">
    <property type="term" value="P:double-strand break repair"/>
    <property type="evidence" value="ECO:0007669"/>
    <property type="project" value="TreeGrafter"/>
</dbReference>
<accession>A0A6N8H8N8</accession>
<sequence length="517" mass="60326">MRITEIEINNFRAFYGKHTISLGKDGKNLMVYGENGSGKSSFFLALKSFFEASMRNVDLRGFENIFIPESQKDTAYLQFKIKQNERSSSETVIKVDVVNNTITGNDKLLIADANKIKGFFDYKSLLRTHLVDTDDVNIFQLLIQEILSEQENRFTNKTLGKEWREIIYDSHELKQGQWVVKSIKEKIDNFNKGLKEKLQSIEDDTNIFIQRFGYSIKIKLSFDGVEYYGRRDIRNQNVGIKIDFFSKPIPKHQHFLNEAKLSALAISLYLATIKSNPSEGVLKILVLDDLLIGLDMSNRLPLLDILKEFFQDEYQIIMTTYDKIWFELVNNYFGITKWNYLDIYSKKLLDDDFEMPIIKQNTDYIEKAQFYLDEKDYKASAVYVRSEFEKLVNNFCDKNNLFVKYKIKSKELKSDDFWNAIKLQTTIDEVLISEVETCRGTVMNPFSHHDLNKPTFEAELIKAIAVVKKLKTPSFRKDGTKTFEQLQNKIEDLENKIQEKEDTIQQIRSGKAISQED</sequence>
<organism evidence="3 4">
    <name type="scientific">Flavobacterium rakeshii</name>
    <dbReference type="NCBI Taxonomy" id="1038845"/>
    <lineage>
        <taxon>Bacteria</taxon>
        <taxon>Pseudomonadati</taxon>
        <taxon>Bacteroidota</taxon>
        <taxon>Flavobacteriia</taxon>
        <taxon>Flavobacteriales</taxon>
        <taxon>Flavobacteriaceae</taxon>
        <taxon>Flavobacterium</taxon>
    </lineage>
</organism>
<dbReference type="SUPFAM" id="SSF52540">
    <property type="entry name" value="P-loop containing nucleoside triphosphate hydrolases"/>
    <property type="match status" value="1"/>
</dbReference>
<gene>
    <name evidence="3" type="ORF">GN157_01040</name>
</gene>
<feature type="domain" description="RecF/RecN/SMC N-terminal" evidence="2">
    <location>
        <begin position="3"/>
        <end position="337"/>
    </location>
</feature>
<evidence type="ECO:0000313" key="3">
    <source>
        <dbReference type="EMBL" id="MUV02283.1"/>
    </source>
</evidence>
<dbReference type="EMBL" id="WOWP01000002">
    <property type="protein sequence ID" value="MUV02283.1"/>
    <property type="molecule type" value="Genomic_DNA"/>
</dbReference>
<dbReference type="Gene3D" id="3.40.50.300">
    <property type="entry name" value="P-loop containing nucleotide triphosphate hydrolases"/>
    <property type="match status" value="1"/>
</dbReference>
<dbReference type="GO" id="GO:0000731">
    <property type="term" value="P:DNA synthesis involved in DNA repair"/>
    <property type="evidence" value="ECO:0007669"/>
    <property type="project" value="TreeGrafter"/>
</dbReference>
<dbReference type="OrthoDB" id="1023918at2"/>
<dbReference type="InterPro" id="IPR003395">
    <property type="entry name" value="RecF/RecN/SMC_N"/>
</dbReference>